<evidence type="ECO:0000313" key="2">
    <source>
        <dbReference type="Proteomes" id="UP000076661"/>
    </source>
</evidence>
<comment type="caution">
    <text evidence="1">The sequence shown here is derived from an EMBL/GenBank/DDBJ whole genome shotgun (WGS) entry which is preliminary data.</text>
</comment>
<dbReference type="PATRIC" id="fig|1365257.3.peg.669"/>
<accession>A0A167P055</accession>
<gene>
    <name evidence="1" type="ORF">N478_11355</name>
</gene>
<sequence>MCLFSLIHIFTLQSITLDPTFRLVFKQKTAMVTVEVAGEPFN</sequence>
<proteinExistence type="predicted"/>
<organism evidence="1 2">
    <name type="scientific">Pseudoalteromonas luteoviolacea S4060-1</name>
    <dbReference type="NCBI Taxonomy" id="1365257"/>
    <lineage>
        <taxon>Bacteria</taxon>
        <taxon>Pseudomonadati</taxon>
        <taxon>Pseudomonadota</taxon>
        <taxon>Gammaproteobacteria</taxon>
        <taxon>Alteromonadales</taxon>
        <taxon>Pseudoalteromonadaceae</taxon>
        <taxon>Pseudoalteromonas</taxon>
    </lineage>
</organism>
<evidence type="ECO:0000313" key="1">
    <source>
        <dbReference type="EMBL" id="KZN69222.1"/>
    </source>
</evidence>
<protein>
    <submittedName>
        <fullName evidence="1">Uncharacterized protein</fullName>
    </submittedName>
</protein>
<dbReference type="AlphaFoldDB" id="A0A167P055"/>
<dbReference type="EMBL" id="AUXX01000005">
    <property type="protein sequence ID" value="KZN69222.1"/>
    <property type="molecule type" value="Genomic_DNA"/>
</dbReference>
<name>A0A167P055_9GAMM</name>
<reference evidence="1 2" key="1">
    <citation type="submission" date="2013-07" db="EMBL/GenBank/DDBJ databases">
        <title>Comparative Genomic and Metabolomic Analysis of Twelve Strains of Pseudoalteromonas luteoviolacea.</title>
        <authorList>
            <person name="Vynne N.G."/>
            <person name="Mansson M."/>
            <person name="Gram L."/>
        </authorList>
    </citation>
    <scope>NUCLEOTIDE SEQUENCE [LARGE SCALE GENOMIC DNA]</scope>
    <source>
        <strain evidence="1 2">S4060-1</strain>
    </source>
</reference>
<dbReference type="Proteomes" id="UP000076661">
    <property type="component" value="Unassembled WGS sequence"/>
</dbReference>